<organism evidence="2 3">
    <name type="scientific">Actinoplanes digitatis</name>
    <dbReference type="NCBI Taxonomy" id="1868"/>
    <lineage>
        <taxon>Bacteria</taxon>
        <taxon>Bacillati</taxon>
        <taxon>Actinomycetota</taxon>
        <taxon>Actinomycetes</taxon>
        <taxon>Micromonosporales</taxon>
        <taxon>Micromonosporaceae</taxon>
        <taxon>Actinoplanes</taxon>
    </lineage>
</organism>
<comment type="caution">
    <text evidence="2">The sequence shown here is derived from an EMBL/GenBank/DDBJ whole genome shotgun (WGS) entry which is preliminary data.</text>
</comment>
<sequence length="518" mass="54203">MTGYWSCLVLSLRTARLQVIGWPLLVAALVASTASTLADTYPRQADRDAYAAASEAMQASAALQGRGRDLSTLGGMVANEMGYLTLILIPLIGLHLAIAFTRSVEDTGRLDILTAGAVHRLAPSAAGVTAAAVPAALTVAFSTLALVLLGYPGTGSLLYAGGLGMFMVAFTAAGAVAAQCCRDARTAYVLAVGFWLASYLTRAVVDVRGWNVTWVNPESWPAEIQPFSAAPPWWPWFAFLALTASLFGIAALVAARRDQGAGIIAPRPGSATAAPWIRSPLSLLVRLTRGVGAGWIVAAGLFAFAFGYLTQQMSDLTSAAGGQASNVDATLTVFVQMNALLAAAAGLQISQWLAREETSGRIGHILAAPVSRTRWWTSATVLVTGWSLLLLSCAGLFTGLGLTAGFNDWSYLGRGLTATLAYSPAVILFAGIAAALSALSPRMVALAWLAIGWGTIVCLRADLLRIPGWARHLSPLDWMGSVPGDAWDRPAAALMTVLAVALAVTSTLIYRRRDLSAG</sequence>
<keyword evidence="1" id="KW-0472">Membrane</keyword>
<keyword evidence="1" id="KW-1133">Transmembrane helix</keyword>
<feature type="transmembrane region" description="Helical" evidence="1">
    <location>
        <begin position="81"/>
        <end position="100"/>
    </location>
</feature>
<feature type="transmembrane region" description="Helical" evidence="1">
    <location>
        <begin position="446"/>
        <end position="470"/>
    </location>
</feature>
<dbReference type="Proteomes" id="UP000578112">
    <property type="component" value="Unassembled WGS sequence"/>
</dbReference>
<feature type="transmembrane region" description="Helical" evidence="1">
    <location>
        <begin position="187"/>
        <end position="205"/>
    </location>
</feature>
<protein>
    <submittedName>
        <fullName evidence="2">ABC-2 type transport system permease protein</fullName>
    </submittedName>
</protein>
<feature type="transmembrane region" description="Helical" evidence="1">
    <location>
        <begin position="121"/>
        <end position="151"/>
    </location>
</feature>
<evidence type="ECO:0000313" key="3">
    <source>
        <dbReference type="Proteomes" id="UP000578112"/>
    </source>
</evidence>
<reference evidence="2 3" key="1">
    <citation type="submission" date="2020-08" db="EMBL/GenBank/DDBJ databases">
        <title>Sequencing the genomes of 1000 actinobacteria strains.</title>
        <authorList>
            <person name="Klenk H.-P."/>
        </authorList>
    </citation>
    <scope>NUCLEOTIDE SEQUENCE [LARGE SCALE GENOMIC DNA]</scope>
    <source>
        <strain evidence="2 3">DSM 43149</strain>
    </source>
</reference>
<gene>
    <name evidence="2" type="ORF">BJ971_005577</name>
</gene>
<feature type="transmembrane region" description="Helical" evidence="1">
    <location>
        <begin position="420"/>
        <end position="439"/>
    </location>
</feature>
<feature type="transmembrane region" description="Helical" evidence="1">
    <location>
        <begin position="329"/>
        <end position="354"/>
    </location>
</feature>
<evidence type="ECO:0000313" key="2">
    <source>
        <dbReference type="EMBL" id="MBB4765021.1"/>
    </source>
</evidence>
<feature type="transmembrane region" description="Helical" evidence="1">
    <location>
        <begin position="375"/>
        <end position="400"/>
    </location>
</feature>
<feature type="transmembrane region" description="Helical" evidence="1">
    <location>
        <begin position="287"/>
        <end position="309"/>
    </location>
</feature>
<dbReference type="RefSeq" id="WP_184996146.1">
    <property type="nucleotide sequence ID" value="NZ_BOMK01000025.1"/>
</dbReference>
<keyword evidence="3" id="KW-1185">Reference proteome</keyword>
<proteinExistence type="predicted"/>
<feature type="transmembrane region" description="Helical" evidence="1">
    <location>
        <begin position="490"/>
        <end position="510"/>
    </location>
</feature>
<feature type="transmembrane region" description="Helical" evidence="1">
    <location>
        <begin position="157"/>
        <end position="178"/>
    </location>
</feature>
<name>A0A7W7MS66_9ACTN</name>
<keyword evidence="1" id="KW-0812">Transmembrane</keyword>
<dbReference type="AlphaFoldDB" id="A0A7W7MS66"/>
<dbReference type="EMBL" id="JACHNH010000001">
    <property type="protein sequence ID" value="MBB4765021.1"/>
    <property type="molecule type" value="Genomic_DNA"/>
</dbReference>
<evidence type="ECO:0000256" key="1">
    <source>
        <dbReference type="SAM" id="Phobius"/>
    </source>
</evidence>
<feature type="transmembrane region" description="Helical" evidence="1">
    <location>
        <begin position="233"/>
        <end position="255"/>
    </location>
</feature>
<accession>A0A7W7MS66</accession>